<dbReference type="EMBL" id="CP096040">
    <property type="protein sequence ID" value="USQ97181.1"/>
    <property type="molecule type" value="Genomic_DNA"/>
</dbReference>
<evidence type="ECO:0000256" key="5">
    <source>
        <dbReference type="HAMAP-Rule" id="MF_00221"/>
    </source>
</evidence>
<evidence type="ECO:0000256" key="2">
    <source>
        <dbReference type="ARBA" id="ARBA00022692"/>
    </source>
</evidence>
<feature type="transmembrane region" description="Helical" evidence="5">
    <location>
        <begin position="309"/>
        <end position="329"/>
    </location>
</feature>
<dbReference type="PRINTS" id="PR00447">
    <property type="entry name" value="NATRESASSCMP"/>
</dbReference>
<protein>
    <recommendedName>
        <fullName evidence="5">Divalent metal cation transporter MntH</fullName>
    </recommendedName>
</protein>
<dbReference type="HAMAP" id="MF_00221">
    <property type="entry name" value="NRAMP"/>
    <property type="match status" value="1"/>
</dbReference>
<dbReference type="PANTHER" id="PTHR11706:SF101">
    <property type="entry name" value="MANGANESE TRANSPORTER SMF1"/>
    <property type="match status" value="1"/>
</dbReference>
<feature type="transmembrane region" description="Helical" evidence="5">
    <location>
        <begin position="77"/>
        <end position="100"/>
    </location>
</feature>
<evidence type="ECO:0000256" key="4">
    <source>
        <dbReference type="ARBA" id="ARBA00023136"/>
    </source>
</evidence>
<accession>A0ABY4ZXA2</accession>
<dbReference type="NCBIfam" id="NF001923">
    <property type="entry name" value="PRK00701.1"/>
    <property type="match status" value="1"/>
</dbReference>
<sequence length="449" mass="47318">MLAALLDRLPRFSLPKTATAPFCPSEVRGAVTVPDGLPTWKRMLRVAGPGLLVSVGYMDPGNWATDIEAGSRYGTSLLFVVVLSSLAAIVLQTLSMRLGLVTGKDLARMSRERFGPKTVKVQWLLAELAIIACDIAEVLGSALAFKLLLGIPLWAGVLLTALDTVIVLGLKGKGFRQLEAIILGLISTVGICFLVQLILAPPNAGDVARGLVPSLSALQQGNALYLAIGILGATIMPHNLYLHSAIVQTRVTPADEPGKRAAIRLSTVDTVVSLLLALLINAAILILAASAFHGTGLTQVAGIEEAHQLLAPVTGGVLAGVLFAIALFASGQSSTFTGTIAGQVILEGFLNLKIPCWQRRLITRGLAIVPALIGVLTLGEHSVGKLLVLTQVVLSAQLPFAIWPLLRFTDDKALMGAFANGWLTKIVAWFLFVVISAANVWLVVSTFSG</sequence>
<comment type="function">
    <text evidence="5">H(+)-stimulated, divalent metal cation uptake system.</text>
</comment>
<keyword evidence="5" id="KW-0769">Symport</keyword>
<feature type="transmembrane region" description="Helical" evidence="5">
    <location>
        <begin position="426"/>
        <end position="444"/>
    </location>
</feature>
<keyword evidence="5" id="KW-1003">Cell membrane</keyword>
<organism evidence="6 7">
    <name type="scientific">Caulobacter segnis</name>
    <dbReference type="NCBI Taxonomy" id="88688"/>
    <lineage>
        <taxon>Bacteria</taxon>
        <taxon>Pseudomonadati</taxon>
        <taxon>Pseudomonadota</taxon>
        <taxon>Alphaproteobacteria</taxon>
        <taxon>Caulobacterales</taxon>
        <taxon>Caulobacteraceae</taxon>
        <taxon>Caulobacter</taxon>
    </lineage>
</organism>
<feature type="transmembrane region" description="Helical" evidence="5">
    <location>
        <begin position="386"/>
        <end position="406"/>
    </location>
</feature>
<keyword evidence="3 5" id="KW-1133">Transmembrane helix</keyword>
<feature type="transmembrane region" description="Helical" evidence="5">
    <location>
        <begin position="361"/>
        <end position="379"/>
    </location>
</feature>
<feature type="transmembrane region" description="Helical" evidence="5">
    <location>
        <begin position="263"/>
        <end position="289"/>
    </location>
</feature>
<gene>
    <name evidence="5" type="primary">mntH</name>
    <name evidence="6" type="ORF">MZV50_06445</name>
</gene>
<evidence type="ECO:0000313" key="6">
    <source>
        <dbReference type="EMBL" id="USQ97181.1"/>
    </source>
</evidence>
<dbReference type="Proteomes" id="UP001057520">
    <property type="component" value="Chromosome"/>
</dbReference>
<dbReference type="Pfam" id="PF01566">
    <property type="entry name" value="Nramp"/>
    <property type="match status" value="1"/>
</dbReference>
<dbReference type="PANTHER" id="PTHR11706">
    <property type="entry name" value="SOLUTE CARRIER PROTEIN FAMILY 11 MEMBER"/>
    <property type="match status" value="1"/>
</dbReference>
<keyword evidence="5" id="KW-0813">Transport</keyword>
<reference evidence="6 7" key="1">
    <citation type="submission" date="2022-04" db="EMBL/GenBank/DDBJ databases">
        <title>Genome sequence of soybean root-associated Caulobacter segnis RL271.</title>
        <authorList>
            <person name="Longley R."/>
            <person name="Bonito G."/>
            <person name="Trigodet F."/>
            <person name="Crosson S."/>
            <person name="Fiebig A."/>
        </authorList>
    </citation>
    <scope>NUCLEOTIDE SEQUENCE [LARGE SCALE GENOMIC DNA]</scope>
    <source>
        <strain evidence="6 7">RL271</strain>
    </source>
</reference>
<dbReference type="NCBIfam" id="NF037982">
    <property type="entry name" value="Nramp_1"/>
    <property type="match status" value="1"/>
</dbReference>
<keyword evidence="2 5" id="KW-0812">Transmembrane</keyword>
<feature type="transmembrane region" description="Helical" evidence="5">
    <location>
        <begin position="121"/>
        <end position="145"/>
    </location>
</feature>
<evidence type="ECO:0000313" key="7">
    <source>
        <dbReference type="Proteomes" id="UP001057520"/>
    </source>
</evidence>
<keyword evidence="7" id="KW-1185">Reference proteome</keyword>
<evidence type="ECO:0000256" key="3">
    <source>
        <dbReference type="ARBA" id="ARBA00022989"/>
    </source>
</evidence>
<proteinExistence type="inferred from homology"/>
<keyword evidence="5" id="KW-0406">Ion transport</keyword>
<evidence type="ECO:0000256" key="1">
    <source>
        <dbReference type="ARBA" id="ARBA00004141"/>
    </source>
</evidence>
<feature type="transmembrane region" description="Helical" evidence="5">
    <location>
        <begin position="222"/>
        <end position="242"/>
    </location>
</feature>
<comment type="subcellular location">
    <subcellularLocation>
        <location evidence="5">Cell membrane</location>
        <topology evidence="5">Multi-pass membrane protein</topology>
    </subcellularLocation>
    <subcellularLocation>
        <location evidence="1">Membrane</location>
        <topology evidence="1">Multi-pass membrane protein</topology>
    </subcellularLocation>
</comment>
<keyword evidence="4 5" id="KW-0472">Membrane</keyword>
<name>A0ABY4ZXA2_9CAUL</name>
<dbReference type="InterPro" id="IPR001046">
    <property type="entry name" value="NRAMP_fam"/>
</dbReference>
<comment type="similarity">
    <text evidence="5">Belongs to the NRAMP family.</text>
</comment>
<feature type="transmembrane region" description="Helical" evidence="5">
    <location>
        <begin position="182"/>
        <end position="202"/>
    </location>
</feature>
<dbReference type="NCBIfam" id="TIGR01197">
    <property type="entry name" value="nramp"/>
    <property type="match status" value="1"/>
</dbReference>
<feature type="transmembrane region" description="Helical" evidence="5">
    <location>
        <begin position="151"/>
        <end position="170"/>
    </location>
</feature>